<evidence type="ECO:0000259" key="10">
    <source>
        <dbReference type="PROSITE" id="PS51837"/>
    </source>
</evidence>
<name>A0A834FRN3_ORYME</name>
<evidence type="ECO:0000256" key="9">
    <source>
        <dbReference type="SAM" id="Phobius"/>
    </source>
</evidence>
<sequence length="204" mass="22440">MEKKGPPTDIPAPPYPGPPFEQTAPPYPGPPLDQSTSSCQPPPASYPGPHQMYPPTQPGHYQQPPPQGHPGPYQHPPPQGHPGPYQHPPPQGQLAPYQQPPPQVHPPPQQQLQQVNVTHNVTPMVVVQAMPTDAPGQMHCPHCKNTVLTKTEHKVGMLTWIICGVLGVFICWPCCFIPFCVNSCKDVQHTCPTCNNVLHLYKRM</sequence>
<evidence type="ECO:0000256" key="5">
    <source>
        <dbReference type="ARBA" id="ARBA00022723"/>
    </source>
</evidence>
<keyword evidence="9" id="KW-0812">Transmembrane</keyword>
<evidence type="ECO:0000256" key="3">
    <source>
        <dbReference type="ARBA" id="ARBA00004630"/>
    </source>
</evidence>
<dbReference type="Pfam" id="PF10601">
    <property type="entry name" value="zf-LITAF-like"/>
    <property type="match status" value="1"/>
</dbReference>
<dbReference type="SMART" id="SM00714">
    <property type="entry name" value="LITAF"/>
    <property type="match status" value="1"/>
</dbReference>
<dbReference type="InterPro" id="IPR006629">
    <property type="entry name" value="LITAF"/>
</dbReference>
<dbReference type="PANTHER" id="PTHR23292:SF45">
    <property type="entry name" value="LIPOPOLYSACCHARIDE-INDUCED TUMOR NECROSIS FACTOR-ALPHA FACTOR HOMOLOG"/>
    <property type="match status" value="1"/>
</dbReference>
<feature type="compositionally biased region" description="Pro residues" evidence="8">
    <location>
        <begin position="63"/>
        <end position="91"/>
    </location>
</feature>
<evidence type="ECO:0000256" key="4">
    <source>
        <dbReference type="ARBA" id="ARBA00005975"/>
    </source>
</evidence>
<dbReference type="PROSITE" id="PS51837">
    <property type="entry name" value="LITAF"/>
    <property type="match status" value="1"/>
</dbReference>
<feature type="compositionally biased region" description="Pro residues" evidence="8">
    <location>
        <begin position="98"/>
        <end position="109"/>
    </location>
</feature>
<organism evidence="11 12">
    <name type="scientific">Oryzias melastigma</name>
    <name type="common">Marine medaka</name>
    <dbReference type="NCBI Taxonomy" id="30732"/>
    <lineage>
        <taxon>Eukaryota</taxon>
        <taxon>Metazoa</taxon>
        <taxon>Chordata</taxon>
        <taxon>Craniata</taxon>
        <taxon>Vertebrata</taxon>
        <taxon>Euteleostomi</taxon>
        <taxon>Actinopterygii</taxon>
        <taxon>Neopterygii</taxon>
        <taxon>Teleostei</taxon>
        <taxon>Neoteleostei</taxon>
        <taxon>Acanthomorphata</taxon>
        <taxon>Ovalentaria</taxon>
        <taxon>Atherinomorphae</taxon>
        <taxon>Beloniformes</taxon>
        <taxon>Adrianichthyidae</taxon>
        <taxon>Oryziinae</taxon>
        <taxon>Oryzias</taxon>
    </lineage>
</organism>
<reference evidence="11" key="1">
    <citation type="journal article" name="BMC Genomics">
        <title>Long-read sequencing and de novo genome assembly of marine medaka (Oryzias melastigma).</title>
        <authorList>
            <person name="Liang P."/>
            <person name="Saqib H.S.A."/>
            <person name="Ni X."/>
            <person name="Shen Y."/>
        </authorList>
    </citation>
    <scope>NUCLEOTIDE SEQUENCE</scope>
    <source>
        <strain evidence="11">Bigg-433</strain>
    </source>
</reference>
<evidence type="ECO:0000256" key="6">
    <source>
        <dbReference type="ARBA" id="ARBA00022833"/>
    </source>
</evidence>
<dbReference type="GO" id="GO:0098560">
    <property type="term" value="C:cytoplasmic side of late endosome membrane"/>
    <property type="evidence" value="ECO:0007669"/>
    <property type="project" value="TreeGrafter"/>
</dbReference>
<dbReference type="PANTHER" id="PTHR23292">
    <property type="entry name" value="LIPOPOLYSACCHARIDE-INDUCED TUMOR NECROSIS FACTOR-ALPHA FACTOR"/>
    <property type="match status" value="1"/>
</dbReference>
<comment type="caution">
    <text evidence="11">The sequence shown here is derived from an EMBL/GenBank/DDBJ whole genome shotgun (WGS) entry which is preliminary data.</text>
</comment>
<dbReference type="GO" id="GO:0098574">
    <property type="term" value="C:cytoplasmic side of lysosomal membrane"/>
    <property type="evidence" value="ECO:0007669"/>
    <property type="project" value="TreeGrafter"/>
</dbReference>
<comment type="similarity">
    <text evidence="4">Belongs to the CDIP1/LITAF family.</text>
</comment>
<evidence type="ECO:0000256" key="8">
    <source>
        <dbReference type="SAM" id="MobiDB-lite"/>
    </source>
</evidence>
<feature type="region of interest" description="Disordered" evidence="8">
    <location>
        <begin position="1"/>
        <end position="110"/>
    </location>
</feature>
<evidence type="ECO:0000313" key="12">
    <source>
        <dbReference type="Proteomes" id="UP000646548"/>
    </source>
</evidence>
<evidence type="ECO:0000313" key="11">
    <source>
        <dbReference type="EMBL" id="KAF6739171.1"/>
    </source>
</evidence>
<proteinExistence type="inferred from homology"/>
<feature type="domain" description="LITAF" evidence="10">
    <location>
        <begin position="120"/>
        <end position="203"/>
    </location>
</feature>
<keyword evidence="9" id="KW-1133">Transmembrane helix</keyword>
<accession>A0A834FRN3</accession>
<keyword evidence="6" id="KW-0862">Zinc</keyword>
<dbReference type="GO" id="GO:0008270">
    <property type="term" value="F:zinc ion binding"/>
    <property type="evidence" value="ECO:0007669"/>
    <property type="project" value="TreeGrafter"/>
</dbReference>
<evidence type="ECO:0000256" key="2">
    <source>
        <dbReference type="ARBA" id="ARBA00004414"/>
    </source>
</evidence>
<feature type="compositionally biased region" description="Pro residues" evidence="8">
    <location>
        <begin position="8"/>
        <end position="31"/>
    </location>
</feature>
<feature type="transmembrane region" description="Helical" evidence="9">
    <location>
        <begin position="158"/>
        <end position="179"/>
    </location>
</feature>
<evidence type="ECO:0000256" key="7">
    <source>
        <dbReference type="ARBA" id="ARBA00023136"/>
    </source>
</evidence>
<keyword evidence="7 9" id="KW-0472">Membrane</keyword>
<dbReference type="GO" id="GO:0005634">
    <property type="term" value="C:nucleus"/>
    <property type="evidence" value="ECO:0007669"/>
    <property type="project" value="TreeGrafter"/>
</dbReference>
<protein>
    <submittedName>
        <fullName evidence="11">Lipopolysaccharide-induced tumor necrosis factor-alpha factor-like</fullName>
    </submittedName>
</protein>
<dbReference type="AlphaFoldDB" id="A0A834FRN3"/>
<dbReference type="EMBL" id="WKFB01000015">
    <property type="protein sequence ID" value="KAF6739171.1"/>
    <property type="molecule type" value="Genomic_DNA"/>
</dbReference>
<keyword evidence="5" id="KW-0479">Metal-binding</keyword>
<dbReference type="Proteomes" id="UP000646548">
    <property type="component" value="Unassembled WGS sequence"/>
</dbReference>
<evidence type="ECO:0000256" key="1">
    <source>
        <dbReference type="ARBA" id="ARBA00004125"/>
    </source>
</evidence>
<gene>
    <name evidence="11" type="ORF">FQA47_001520</name>
</gene>
<dbReference type="InterPro" id="IPR037519">
    <property type="entry name" value="LITAF_fam"/>
</dbReference>
<comment type="subcellular location">
    <subcellularLocation>
        <location evidence="1">Endosome membrane</location>
        <topology evidence="1">Peripheral membrane protein</topology>
        <orientation evidence="1">Cytoplasmic side</orientation>
    </subcellularLocation>
    <subcellularLocation>
        <location evidence="2">Late endosome membrane</location>
    </subcellularLocation>
    <subcellularLocation>
        <location evidence="3">Lysosome membrane</location>
        <topology evidence="3">Peripheral membrane protein</topology>
        <orientation evidence="3">Cytoplasmic side</orientation>
    </subcellularLocation>
</comment>